<dbReference type="GO" id="GO:0005634">
    <property type="term" value="C:nucleus"/>
    <property type="evidence" value="ECO:0007669"/>
    <property type="project" value="UniProtKB-SubCell"/>
</dbReference>
<feature type="coiled-coil region" evidence="4">
    <location>
        <begin position="157"/>
        <end position="217"/>
    </location>
</feature>
<protein>
    <recommendedName>
        <fullName evidence="6">DNA endonuclease activator Ctp1 C-terminal domain-containing protein</fullName>
    </recommendedName>
</protein>
<dbReference type="PANTHER" id="PTHR15107:SF0">
    <property type="entry name" value="DNA ENDONUCLEASE ACTIVATOR CTP1 C-TERMINAL DOMAIN-CONTAINING PROTEIN"/>
    <property type="match status" value="1"/>
</dbReference>
<comment type="subcellular location">
    <subcellularLocation>
        <location evidence="1">Nucleus</location>
    </subcellularLocation>
</comment>
<feature type="region of interest" description="Disordered" evidence="5">
    <location>
        <begin position="282"/>
        <end position="303"/>
    </location>
</feature>
<dbReference type="Pfam" id="PF08573">
    <property type="entry name" value="SAE2"/>
    <property type="match status" value="1"/>
</dbReference>
<keyword evidence="3" id="KW-0539">Nucleus</keyword>
<feature type="compositionally biased region" description="Basic residues" evidence="5">
    <location>
        <begin position="403"/>
        <end position="419"/>
    </location>
</feature>
<evidence type="ECO:0000256" key="1">
    <source>
        <dbReference type="ARBA" id="ARBA00004123"/>
    </source>
</evidence>
<keyword evidence="2" id="KW-0227">DNA damage</keyword>
<reference evidence="7" key="2">
    <citation type="submission" date="2021-10" db="EMBL/GenBank/DDBJ databases">
        <title>Phylogenomics reveals ancestral predisposition of the termite-cultivated fungus Termitomyces towards a domesticated lifestyle.</title>
        <authorList>
            <person name="Auxier B."/>
            <person name="Grum-Grzhimaylo A."/>
            <person name="Cardenas M.E."/>
            <person name="Lodge J.D."/>
            <person name="Laessoe T."/>
            <person name="Pedersen O."/>
            <person name="Smith M.E."/>
            <person name="Kuyper T.W."/>
            <person name="Franco-Molano E.A."/>
            <person name="Baroni T.J."/>
            <person name="Aanen D.K."/>
        </authorList>
    </citation>
    <scope>NUCLEOTIDE SEQUENCE</scope>
    <source>
        <strain evidence="7">AP01</strain>
        <tissue evidence="7">Mycelium</tissue>
    </source>
</reference>
<feature type="compositionally biased region" description="Polar residues" evidence="5">
    <location>
        <begin position="551"/>
        <end position="573"/>
    </location>
</feature>
<feature type="region of interest" description="Disordered" evidence="5">
    <location>
        <begin position="547"/>
        <end position="575"/>
    </location>
</feature>
<evidence type="ECO:0000313" key="8">
    <source>
        <dbReference type="Proteomes" id="UP000775547"/>
    </source>
</evidence>
<proteinExistence type="predicted"/>
<evidence type="ECO:0000259" key="6">
    <source>
        <dbReference type="Pfam" id="PF08573"/>
    </source>
</evidence>
<dbReference type="InterPro" id="IPR013882">
    <property type="entry name" value="Ctp1_C"/>
</dbReference>
<feature type="compositionally biased region" description="Basic and acidic residues" evidence="5">
    <location>
        <begin position="391"/>
        <end position="402"/>
    </location>
</feature>
<feature type="domain" description="DNA endonuclease activator Ctp1 C-terminal" evidence="6">
    <location>
        <begin position="491"/>
        <end position="611"/>
    </location>
</feature>
<evidence type="ECO:0000256" key="5">
    <source>
        <dbReference type="SAM" id="MobiDB-lite"/>
    </source>
</evidence>
<reference evidence="7" key="1">
    <citation type="submission" date="2020-07" db="EMBL/GenBank/DDBJ databases">
        <authorList>
            <person name="Nieuwenhuis M."/>
            <person name="Van De Peppel L.J.J."/>
        </authorList>
    </citation>
    <scope>NUCLEOTIDE SEQUENCE</scope>
    <source>
        <strain evidence="7">AP01</strain>
        <tissue evidence="7">Mycelium</tissue>
    </source>
</reference>
<organism evidence="7 8">
    <name type="scientific">Asterophora parasitica</name>
    <dbReference type="NCBI Taxonomy" id="117018"/>
    <lineage>
        <taxon>Eukaryota</taxon>
        <taxon>Fungi</taxon>
        <taxon>Dikarya</taxon>
        <taxon>Basidiomycota</taxon>
        <taxon>Agaricomycotina</taxon>
        <taxon>Agaricomycetes</taxon>
        <taxon>Agaricomycetidae</taxon>
        <taxon>Agaricales</taxon>
        <taxon>Tricholomatineae</taxon>
        <taxon>Lyophyllaceae</taxon>
        <taxon>Asterophora</taxon>
    </lineage>
</organism>
<dbReference type="GO" id="GO:0010792">
    <property type="term" value="P:DNA double-strand break processing involved in repair via single-strand annealing"/>
    <property type="evidence" value="ECO:0007669"/>
    <property type="project" value="TreeGrafter"/>
</dbReference>
<evidence type="ECO:0000256" key="2">
    <source>
        <dbReference type="ARBA" id="ARBA00022763"/>
    </source>
</evidence>
<name>A0A9P7KD15_9AGAR</name>
<dbReference type="Proteomes" id="UP000775547">
    <property type="component" value="Unassembled WGS sequence"/>
</dbReference>
<feature type="region of interest" description="Disordered" evidence="5">
    <location>
        <begin position="379"/>
        <end position="469"/>
    </location>
</feature>
<dbReference type="AlphaFoldDB" id="A0A9P7KD15"/>
<feature type="compositionally biased region" description="Acidic residues" evidence="5">
    <location>
        <begin position="380"/>
        <end position="390"/>
    </location>
</feature>
<feature type="region of interest" description="Disordered" evidence="5">
    <location>
        <begin position="612"/>
        <end position="644"/>
    </location>
</feature>
<dbReference type="GO" id="GO:0003684">
    <property type="term" value="F:damaged DNA binding"/>
    <property type="evidence" value="ECO:0007669"/>
    <property type="project" value="TreeGrafter"/>
</dbReference>
<sequence length="644" mass="72484">MEAGPCVCTCVIHNNTVTNSLLAARDAAVKSTHEAQLAAKDRQIAKHKWSNDDLSKQLFDLRKRCKRLANDLGFEDLWEAQVAVDTADVPCIRGVGDGEGEETPWTYRQALQSFEEMEKLRTETATIQAQNNDLTHSISRLRRETEETSTSALQSKLTNLQTQYDALLDVKERAAARYKVDYAKWKRFHDWVFTDDVENTYAERKEMTEEEQEREERKRWKESVKRKKRMMIELGPNFRVEEGPISVIRPPPLGGITNFLDSQSLVQPPPQIQAADKENLLTSPAGRSLPSSRTAGTSSIRVKSTPQSLRVEVLDSAAHARPFTDAIVKAPSSSPTLFNETTPSASSTLTGGRTPLMFHPFLSGAKRSPVDARVKQEIGVDNENEYLEEEATPKPKTKEKGKGKPPRHSLPLMKRKGKGMHPPPPASTPANHPLGQKTHIDYSAFKGRGRYGKTTEKDRDSFGAAKEASGKTTINAAFEIDPARNGGLNFQYDEVVRTREDRRRMNAGDCECCRDYYEAIGPLPNRLQAPLWRSPPATPAKLCTRHHHLSASASKVSSNQAHQNPKADGTSSNRCEEIASHRQAISRHRHHWERAKTPPGYWNIGFPDTQETEEINERAREMHRKKLDSIERAAEEGGRYRRRS</sequence>
<dbReference type="InterPro" id="IPR033316">
    <property type="entry name" value="RBBP8-like"/>
</dbReference>
<dbReference type="PANTHER" id="PTHR15107">
    <property type="entry name" value="RETINOBLASTOMA BINDING PROTEIN 8"/>
    <property type="match status" value="1"/>
</dbReference>
<gene>
    <name evidence="7" type="ORF">DXG03_008540</name>
</gene>
<feature type="compositionally biased region" description="Basic and acidic residues" evidence="5">
    <location>
        <begin position="627"/>
        <end position="644"/>
    </location>
</feature>
<keyword evidence="4" id="KW-0175">Coiled coil</keyword>
<evidence type="ECO:0000313" key="7">
    <source>
        <dbReference type="EMBL" id="KAG5644445.1"/>
    </source>
</evidence>
<evidence type="ECO:0000256" key="4">
    <source>
        <dbReference type="SAM" id="Coils"/>
    </source>
</evidence>
<keyword evidence="8" id="KW-1185">Reference proteome</keyword>
<dbReference type="EMBL" id="JABCKV010000070">
    <property type="protein sequence ID" value="KAG5644445.1"/>
    <property type="molecule type" value="Genomic_DNA"/>
</dbReference>
<dbReference type="OrthoDB" id="5801062at2759"/>
<evidence type="ECO:0000256" key="3">
    <source>
        <dbReference type="ARBA" id="ARBA00023242"/>
    </source>
</evidence>
<comment type="caution">
    <text evidence="7">The sequence shown here is derived from an EMBL/GenBank/DDBJ whole genome shotgun (WGS) entry which is preliminary data.</text>
</comment>
<accession>A0A9P7KD15</accession>
<feature type="compositionally biased region" description="Polar residues" evidence="5">
    <location>
        <begin position="289"/>
        <end position="303"/>
    </location>
</feature>